<dbReference type="InterPro" id="IPR026341">
    <property type="entry name" value="T9SS_type_B"/>
</dbReference>
<dbReference type="InterPro" id="IPR034007">
    <property type="entry name" value="CTLD_bac"/>
</dbReference>
<dbReference type="Pfam" id="PF13585">
    <property type="entry name" value="CHU_C"/>
    <property type="match status" value="1"/>
</dbReference>
<feature type="domain" description="C-type lectin" evidence="1">
    <location>
        <begin position="118"/>
        <end position="241"/>
    </location>
</feature>
<dbReference type="RefSeq" id="WP_379940811.1">
    <property type="nucleotide sequence ID" value="NZ_JBHTIB010000008.1"/>
</dbReference>
<organism evidence="2 3">
    <name type="scientific">Mariniflexile aquimaris</name>
    <dbReference type="NCBI Taxonomy" id="881009"/>
    <lineage>
        <taxon>Bacteria</taxon>
        <taxon>Pseudomonadati</taxon>
        <taxon>Bacteroidota</taxon>
        <taxon>Flavobacteriia</taxon>
        <taxon>Flavobacteriales</taxon>
        <taxon>Flavobacteriaceae</taxon>
        <taxon>Mariniflexile</taxon>
    </lineage>
</organism>
<name>A0ABW3BS89_9FLAO</name>
<dbReference type="SUPFAM" id="SSF56436">
    <property type="entry name" value="C-type lectin-like"/>
    <property type="match status" value="1"/>
</dbReference>
<dbReference type="EMBL" id="JBHTIB010000008">
    <property type="protein sequence ID" value="MFD0835562.1"/>
    <property type="molecule type" value="Genomic_DNA"/>
</dbReference>
<dbReference type="CDD" id="cd03603">
    <property type="entry name" value="CLECT_VCBS"/>
    <property type="match status" value="1"/>
</dbReference>
<sequence>MTATGNQAYCAKSQIKIVTDFDIVDPDDTSILALYVQISAGYVLGEDTLSLIGNHPNIAPPIWNSLEGKLTLEGVASAPVSYIDIIAAVKDIVFQSTSNNPSDKSFSITIGDANFLPSTGHYYEYVPAVGITWTNAKTAAELRIYYGLQGYLATLTSAEEAQLCGEQAAGAGWIGGSDAETEGTWKWVTGPESGTIFWYGLANGYSPNFSFWNNGEPNQTGDEDYAHITAPGVGIPGSWNDLRNTGEADGNFQPKGYIVEYGGMPGDNPLNIAASTTIYVPTIANTYPNSRCGVGSLNLAADVSVPTATVYWFDALTGGNLIGTGLTYTTPILTLTTTYYALASENGCTDGTRTPIVATIYQVPIIQSNITFKNCDDDSVPDGIANFNLNEANDIITNNASSGLTITYYMSLSDANLGVNALNASLYNNSNGNTVYARVENVNACFMVCTVNLQVSTTSFPIGFFQELDSCDDDNVIDGLTEFDLSQASSMFISQLSSGQNLSVHYYKNLSDAQLEQNEILNQTTYTNGVAFSETLYVRVESDDNGDCYGIGPHLLLTVHPRPEFEVEQTEVYCSDNIPITLEAINASGNFTYEWKDDSGQVISNLPIASVASGNSYTVTATSASGCESFPISYTVKESAMASIDLDDITIIELSDNNGISINNSNNNLGIGDYEFALDRIDGPYQNEAVFSGVAAGMHTVYIRDKNLCGIAQIDVFILGFPKFFTPNNDGKNDTWHVMGLGSEFTNASVVNIFDRYGKLIKQINAKNGVWDGTFNSEPLADSDYWFLAELVEATGNIRTYKGHFSLVR</sequence>
<gene>
    <name evidence="2" type="ORF">ACFQ0I_07310</name>
</gene>
<protein>
    <submittedName>
        <fullName evidence="2">T9SS type B sorting domain-containing protein</fullName>
    </submittedName>
</protein>
<dbReference type="Gene3D" id="3.10.100.10">
    <property type="entry name" value="Mannose-Binding Protein A, subunit A"/>
    <property type="match status" value="1"/>
</dbReference>
<evidence type="ECO:0000313" key="3">
    <source>
        <dbReference type="Proteomes" id="UP001597011"/>
    </source>
</evidence>
<evidence type="ECO:0000259" key="1">
    <source>
        <dbReference type="PROSITE" id="PS50041"/>
    </source>
</evidence>
<comment type="caution">
    <text evidence="2">The sequence shown here is derived from an EMBL/GenBank/DDBJ whole genome shotgun (WGS) entry which is preliminary data.</text>
</comment>
<proteinExistence type="predicted"/>
<dbReference type="NCBIfam" id="TIGR04131">
    <property type="entry name" value="Bac_Flav_CTERM"/>
    <property type="match status" value="1"/>
</dbReference>
<evidence type="ECO:0000313" key="2">
    <source>
        <dbReference type="EMBL" id="MFD0835562.1"/>
    </source>
</evidence>
<accession>A0ABW3BS89</accession>
<keyword evidence="3" id="KW-1185">Reference proteome</keyword>
<dbReference type="InterPro" id="IPR044023">
    <property type="entry name" value="Ig_7"/>
</dbReference>
<dbReference type="Proteomes" id="UP001597011">
    <property type="component" value="Unassembled WGS sequence"/>
</dbReference>
<dbReference type="InterPro" id="IPR016187">
    <property type="entry name" value="CTDL_fold"/>
</dbReference>
<dbReference type="InterPro" id="IPR001304">
    <property type="entry name" value="C-type_lectin-like"/>
</dbReference>
<dbReference type="Pfam" id="PF19081">
    <property type="entry name" value="Ig_7"/>
    <property type="match status" value="1"/>
</dbReference>
<dbReference type="InterPro" id="IPR016186">
    <property type="entry name" value="C-type_lectin-like/link_sf"/>
</dbReference>
<dbReference type="PROSITE" id="PS50041">
    <property type="entry name" value="C_TYPE_LECTIN_2"/>
    <property type="match status" value="1"/>
</dbReference>
<reference evidence="3" key="1">
    <citation type="journal article" date="2019" name="Int. J. Syst. Evol. Microbiol.">
        <title>The Global Catalogue of Microorganisms (GCM) 10K type strain sequencing project: providing services to taxonomists for standard genome sequencing and annotation.</title>
        <authorList>
            <consortium name="The Broad Institute Genomics Platform"/>
            <consortium name="The Broad Institute Genome Sequencing Center for Infectious Disease"/>
            <person name="Wu L."/>
            <person name="Ma J."/>
        </authorList>
    </citation>
    <scope>NUCLEOTIDE SEQUENCE [LARGE SCALE GENOMIC DNA]</scope>
    <source>
        <strain evidence="3">CCUG 60529</strain>
    </source>
</reference>